<evidence type="ECO:0000313" key="12">
    <source>
        <dbReference type="Proteomes" id="UP000006039"/>
    </source>
</evidence>
<dbReference type="RefSeq" id="XP_009229015.1">
    <property type="nucleotide sequence ID" value="XM_009230751.1"/>
</dbReference>
<evidence type="ECO:0000256" key="1">
    <source>
        <dbReference type="ARBA" id="ARBA00010588"/>
    </source>
</evidence>
<dbReference type="InterPro" id="IPR031884">
    <property type="entry name" value="Sil1_fungi"/>
</dbReference>
<evidence type="ECO:0000256" key="8">
    <source>
        <dbReference type="ARBA" id="ARBA00023010"/>
    </source>
</evidence>
<evidence type="ECO:0000256" key="4">
    <source>
        <dbReference type="ARBA" id="ARBA00022448"/>
    </source>
</evidence>
<dbReference type="EMBL" id="GL385404">
    <property type="protein sequence ID" value="EJT69230.1"/>
    <property type="molecule type" value="Genomic_DNA"/>
</dbReference>
<dbReference type="FunCoup" id="J3PH70">
    <property type="interactions" value="137"/>
</dbReference>
<protein>
    <recommendedName>
        <fullName evidence="3">Nucleotide exchange factor SIL1</fullName>
    </recommendedName>
</protein>
<reference evidence="10" key="2">
    <citation type="submission" date="2010-07" db="EMBL/GenBank/DDBJ databases">
        <authorList>
            <consortium name="The Broad Institute Genome Sequencing Platform"/>
            <consortium name="Broad Institute Genome Sequencing Center for Infectious Disease"/>
            <person name="Ma L.-J."/>
            <person name="Dead R."/>
            <person name="Young S."/>
            <person name="Zeng Q."/>
            <person name="Koehrsen M."/>
            <person name="Alvarado L."/>
            <person name="Berlin A."/>
            <person name="Chapman S.B."/>
            <person name="Chen Z."/>
            <person name="Freedman E."/>
            <person name="Gellesch M."/>
            <person name="Goldberg J."/>
            <person name="Griggs A."/>
            <person name="Gujja S."/>
            <person name="Heilman E.R."/>
            <person name="Heiman D."/>
            <person name="Hepburn T."/>
            <person name="Howarth C."/>
            <person name="Jen D."/>
            <person name="Larson L."/>
            <person name="Mehta T."/>
            <person name="Neiman D."/>
            <person name="Pearson M."/>
            <person name="Roberts A."/>
            <person name="Saif S."/>
            <person name="Shea T."/>
            <person name="Shenoy N."/>
            <person name="Sisk P."/>
            <person name="Stolte C."/>
            <person name="Sykes S."/>
            <person name="Walk T."/>
            <person name="White J."/>
            <person name="Yandava C."/>
            <person name="Haas B."/>
            <person name="Nusbaum C."/>
            <person name="Birren B."/>
        </authorList>
    </citation>
    <scope>NUCLEOTIDE SEQUENCE</scope>
    <source>
        <strain evidence="10">R3-111a-1</strain>
    </source>
</reference>
<dbReference type="EnsemblFungi" id="EJT69230">
    <property type="protein sequence ID" value="EJT69230"/>
    <property type="gene ID" value="GGTG_12850"/>
</dbReference>
<evidence type="ECO:0000256" key="7">
    <source>
        <dbReference type="ARBA" id="ARBA00022927"/>
    </source>
</evidence>
<evidence type="ECO:0000256" key="2">
    <source>
        <dbReference type="ARBA" id="ARBA00011799"/>
    </source>
</evidence>
<comment type="similarity">
    <text evidence="1">Belongs to the SIL1 family.</text>
</comment>
<dbReference type="GO" id="GO:0000774">
    <property type="term" value="F:adenyl-nucleotide exchange factor activity"/>
    <property type="evidence" value="ECO:0007669"/>
    <property type="project" value="InterPro"/>
</dbReference>
<organism evidence="10">
    <name type="scientific">Gaeumannomyces tritici (strain R3-111a-1)</name>
    <name type="common">Wheat and barley take-all root rot fungus</name>
    <name type="synonym">Gaeumannomyces graminis var. tritici</name>
    <dbReference type="NCBI Taxonomy" id="644352"/>
    <lineage>
        <taxon>Eukaryota</taxon>
        <taxon>Fungi</taxon>
        <taxon>Dikarya</taxon>
        <taxon>Ascomycota</taxon>
        <taxon>Pezizomycotina</taxon>
        <taxon>Sordariomycetes</taxon>
        <taxon>Sordariomycetidae</taxon>
        <taxon>Magnaporthales</taxon>
        <taxon>Magnaporthaceae</taxon>
        <taxon>Gaeumannomyces</taxon>
    </lineage>
</organism>
<evidence type="ECO:0000256" key="6">
    <source>
        <dbReference type="ARBA" id="ARBA00022824"/>
    </source>
</evidence>
<reference evidence="11" key="5">
    <citation type="submission" date="2018-04" db="UniProtKB">
        <authorList>
            <consortium name="EnsemblFungi"/>
        </authorList>
    </citation>
    <scope>IDENTIFICATION</scope>
    <source>
        <strain evidence="11">R3-111a-1</strain>
    </source>
</reference>
<dbReference type="Proteomes" id="UP000006039">
    <property type="component" value="Unassembled WGS sequence"/>
</dbReference>
<keyword evidence="8" id="KW-0811">Translocation</keyword>
<dbReference type="InterPro" id="IPR011989">
    <property type="entry name" value="ARM-like"/>
</dbReference>
<dbReference type="eggNOG" id="KOG2160">
    <property type="taxonomic scope" value="Eukaryota"/>
</dbReference>
<keyword evidence="7" id="KW-0653">Protein transport</keyword>
<dbReference type="GO" id="GO:0015031">
    <property type="term" value="P:protein transport"/>
    <property type="evidence" value="ECO:0007669"/>
    <property type="project" value="UniProtKB-KW"/>
</dbReference>
<reference evidence="11" key="4">
    <citation type="journal article" date="2015" name="G3 (Bethesda)">
        <title>Genome sequences of three phytopathogenic species of the Magnaporthaceae family of fungi.</title>
        <authorList>
            <person name="Okagaki L.H."/>
            <person name="Nunes C.C."/>
            <person name="Sailsbery J."/>
            <person name="Clay B."/>
            <person name="Brown D."/>
            <person name="John T."/>
            <person name="Oh Y."/>
            <person name="Young N."/>
            <person name="Fitzgerald M."/>
            <person name="Haas B.J."/>
            <person name="Zeng Q."/>
            <person name="Young S."/>
            <person name="Adiconis X."/>
            <person name="Fan L."/>
            <person name="Levin J.Z."/>
            <person name="Mitchell T.K."/>
            <person name="Okubara P.A."/>
            <person name="Farman M.L."/>
            <person name="Kohn L.M."/>
            <person name="Birren B."/>
            <person name="Ma L.-J."/>
            <person name="Dean R.A."/>
        </authorList>
    </citation>
    <scope>NUCLEOTIDE SEQUENCE</scope>
    <source>
        <strain evidence="11">R3-111a-1</strain>
    </source>
</reference>
<reference evidence="10" key="3">
    <citation type="submission" date="2010-09" db="EMBL/GenBank/DDBJ databases">
        <title>Annotation of Gaeumannomyces graminis var. tritici R3-111a-1.</title>
        <authorList>
            <consortium name="The Broad Institute Genome Sequencing Platform"/>
            <person name="Ma L.-J."/>
            <person name="Dead R."/>
            <person name="Young S.K."/>
            <person name="Zeng Q."/>
            <person name="Gargeya S."/>
            <person name="Fitzgerald M."/>
            <person name="Haas B."/>
            <person name="Abouelleil A."/>
            <person name="Alvarado L."/>
            <person name="Arachchi H.M."/>
            <person name="Berlin A."/>
            <person name="Brown A."/>
            <person name="Chapman S.B."/>
            <person name="Chen Z."/>
            <person name="Dunbar C."/>
            <person name="Freedman E."/>
            <person name="Gearin G."/>
            <person name="Gellesch M."/>
            <person name="Goldberg J."/>
            <person name="Griggs A."/>
            <person name="Gujja S."/>
            <person name="Heiman D."/>
            <person name="Howarth C."/>
            <person name="Larson L."/>
            <person name="Lui A."/>
            <person name="MacDonald P.J.P."/>
            <person name="Mehta T."/>
            <person name="Montmayeur A."/>
            <person name="Murphy C."/>
            <person name="Neiman D."/>
            <person name="Pearson M."/>
            <person name="Priest M."/>
            <person name="Roberts A."/>
            <person name="Saif S."/>
            <person name="Shea T."/>
            <person name="Shenoy N."/>
            <person name="Sisk P."/>
            <person name="Stolte C."/>
            <person name="Sykes S."/>
            <person name="Yandava C."/>
            <person name="Wortman J."/>
            <person name="Nusbaum C."/>
            <person name="Birren B."/>
        </authorList>
    </citation>
    <scope>NUCLEOTIDE SEQUENCE</scope>
    <source>
        <strain evidence="10">R3-111a-1</strain>
    </source>
</reference>
<dbReference type="AlphaFoldDB" id="J3PH70"/>
<feature type="chain" id="PRO_5015095357" description="Nucleotide exchange factor SIL1" evidence="9">
    <location>
        <begin position="22"/>
        <end position="412"/>
    </location>
</feature>
<evidence type="ECO:0000313" key="11">
    <source>
        <dbReference type="EnsemblFungi" id="EJT69230"/>
    </source>
</evidence>
<evidence type="ECO:0000256" key="5">
    <source>
        <dbReference type="ARBA" id="ARBA00022729"/>
    </source>
</evidence>
<dbReference type="GO" id="GO:0005783">
    <property type="term" value="C:endoplasmic reticulum"/>
    <property type="evidence" value="ECO:0007669"/>
    <property type="project" value="InterPro"/>
</dbReference>
<keyword evidence="4" id="KW-0813">Transport</keyword>
<feature type="signal peptide" evidence="9">
    <location>
        <begin position="1"/>
        <end position="21"/>
    </location>
</feature>
<keyword evidence="6" id="KW-0256">Endoplasmic reticulum</keyword>
<dbReference type="STRING" id="644352.J3PH70"/>
<keyword evidence="12" id="KW-1185">Reference proteome</keyword>
<dbReference type="Pfam" id="PF16782">
    <property type="entry name" value="SIL1"/>
    <property type="match status" value="1"/>
</dbReference>
<dbReference type="HOGENOM" id="CLU_034955_1_0_1"/>
<proteinExistence type="inferred from homology"/>
<dbReference type="Gene3D" id="1.25.10.10">
    <property type="entry name" value="Leucine-rich Repeat Variant"/>
    <property type="match status" value="1"/>
</dbReference>
<evidence type="ECO:0000313" key="10">
    <source>
        <dbReference type="EMBL" id="EJT69230.1"/>
    </source>
</evidence>
<evidence type="ECO:0000256" key="3">
    <source>
        <dbReference type="ARBA" id="ARBA00015352"/>
    </source>
</evidence>
<comment type="subunit">
    <text evidence="2">Interacts with KAR2.</text>
</comment>
<dbReference type="OrthoDB" id="448649at2759"/>
<gene>
    <name evidence="11" type="primary">20353308</name>
    <name evidence="10" type="ORF">GGTG_12850</name>
</gene>
<dbReference type="GeneID" id="20353308"/>
<reference evidence="12" key="1">
    <citation type="submission" date="2010-07" db="EMBL/GenBank/DDBJ databases">
        <title>The genome sequence of Gaeumannomyces graminis var. tritici strain R3-111a-1.</title>
        <authorList>
            <consortium name="The Broad Institute Genome Sequencing Platform"/>
            <person name="Ma L.-J."/>
            <person name="Dead R."/>
            <person name="Young S."/>
            <person name="Zeng Q."/>
            <person name="Koehrsen M."/>
            <person name="Alvarado L."/>
            <person name="Berlin A."/>
            <person name="Chapman S.B."/>
            <person name="Chen Z."/>
            <person name="Freedman E."/>
            <person name="Gellesch M."/>
            <person name="Goldberg J."/>
            <person name="Griggs A."/>
            <person name="Gujja S."/>
            <person name="Heilman E.R."/>
            <person name="Heiman D."/>
            <person name="Hepburn T."/>
            <person name="Howarth C."/>
            <person name="Jen D."/>
            <person name="Larson L."/>
            <person name="Mehta T."/>
            <person name="Neiman D."/>
            <person name="Pearson M."/>
            <person name="Roberts A."/>
            <person name="Saif S."/>
            <person name="Shea T."/>
            <person name="Shenoy N."/>
            <person name="Sisk P."/>
            <person name="Stolte C."/>
            <person name="Sykes S."/>
            <person name="Walk T."/>
            <person name="White J."/>
            <person name="Yandava C."/>
            <person name="Haas B."/>
            <person name="Nusbaum C."/>
            <person name="Birren B."/>
        </authorList>
    </citation>
    <scope>NUCLEOTIDE SEQUENCE [LARGE SCALE GENOMIC DNA]</scope>
    <source>
        <strain evidence="12">R3-111a-1</strain>
    </source>
</reference>
<dbReference type="VEuPathDB" id="FungiDB:GGTG_12850"/>
<keyword evidence="5 9" id="KW-0732">Signal</keyword>
<sequence>MIPCILAALCVSLAAKASAAAQEPATGDVELICHPENAIDCYPKIFRATHEFQPVRPGQDIPTSLHVRLNVNTGEKEAKINVPSEQDPALAGLPVENAVIAVDSEPQEQAGEHIRPGAPAYEAVGKIKESTGPEALQFSNALGVLGKRKGVDAADLDGALDKLEELSHDLSYGLKIAQDLPALSSLFCLMSDGHPASSKVVAASEAPRALLAARAISAAVQNNPAALKAVEAHWPALLETSCARDGKDSAPLGRLTFSVMQHDRESKTAGRESPLARAKLSAIKGLVKSARIRQDFLDKGGMREVLRVLLVKDSRFAEAQVKAANLVTDTFLDENMGATLGIWPAKALAHVAACDRESPDLSDGCWRLWIERIAEENKSDSAHWSVGLLQMFKSQLPPSSGTRGRGTENDEL</sequence>
<name>J3PH70_GAET3</name>
<accession>J3PH70</accession>
<evidence type="ECO:0000256" key="9">
    <source>
        <dbReference type="SAM" id="SignalP"/>
    </source>
</evidence>